<name>A0A151NZR5_ALLMI</name>
<dbReference type="GO" id="GO:0039706">
    <property type="term" value="F:co-receptor binding"/>
    <property type="evidence" value="ECO:0007669"/>
    <property type="project" value="TreeGrafter"/>
</dbReference>
<dbReference type="eggNOG" id="KOG1218">
    <property type="taxonomic scope" value="Eukaryota"/>
</dbReference>
<keyword evidence="7" id="KW-1185">Reference proteome</keyword>
<evidence type="ECO:0000256" key="1">
    <source>
        <dbReference type="ARBA" id="ARBA00004613"/>
    </source>
</evidence>
<keyword evidence="3" id="KW-0732">Signal</keyword>
<protein>
    <submittedName>
        <fullName evidence="6">Dickkopf-related protein 1</fullName>
    </submittedName>
</protein>
<sequence>MCAPSEPEQLHAAETEEPGSEGPAPGPEGQPKRTTSLWRLHHAKGQESSICLRSSDCAAGLCCARHFWSKICKPVLKEGQDWISVSPAQPVSLSLKQLSVHDR</sequence>
<evidence type="ECO:0000259" key="5">
    <source>
        <dbReference type="Pfam" id="PF21481"/>
    </source>
</evidence>
<evidence type="ECO:0000313" key="7">
    <source>
        <dbReference type="Proteomes" id="UP000050525"/>
    </source>
</evidence>
<reference evidence="6 7" key="1">
    <citation type="journal article" date="2012" name="Genome Biol.">
        <title>Sequencing three crocodilian genomes to illuminate the evolution of archosaurs and amniotes.</title>
        <authorList>
            <person name="St John J.A."/>
            <person name="Braun E.L."/>
            <person name="Isberg S.R."/>
            <person name="Miles L.G."/>
            <person name="Chong A.Y."/>
            <person name="Gongora J."/>
            <person name="Dalzell P."/>
            <person name="Moran C."/>
            <person name="Bed'hom B."/>
            <person name="Abzhanov A."/>
            <person name="Burgess S.C."/>
            <person name="Cooksey A.M."/>
            <person name="Castoe T.A."/>
            <person name="Crawford N.G."/>
            <person name="Densmore L.D."/>
            <person name="Drew J.C."/>
            <person name="Edwards S.V."/>
            <person name="Faircloth B.C."/>
            <person name="Fujita M.K."/>
            <person name="Greenwold M.J."/>
            <person name="Hoffmann F.G."/>
            <person name="Howard J.M."/>
            <person name="Iguchi T."/>
            <person name="Janes D.E."/>
            <person name="Khan S.Y."/>
            <person name="Kohno S."/>
            <person name="de Koning A.J."/>
            <person name="Lance S.L."/>
            <person name="McCarthy F.M."/>
            <person name="McCormack J.E."/>
            <person name="Merchant M.E."/>
            <person name="Peterson D.G."/>
            <person name="Pollock D.D."/>
            <person name="Pourmand N."/>
            <person name="Raney B.J."/>
            <person name="Roessler K.A."/>
            <person name="Sanford J.R."/>
            <person name="Sawyer R.H."/>
            <person name="Schmidt C.J."/>
            <person name="Triplett E.W."/>
            <person name="Tuberville T.D."/>
            <person name="Venegas-Anaya M."/>
            <person name="Howard J.T."/>
            <person name="Jarvis E.D."/>
            <person name="Guillette L.J.Jr."/>
            <person name="Glenn T.C."/>
            <person name="Green R.E."/>
            <person name="Ray D.A."/>
        </authorList>
    </citation>
    <scope>NUCLEOTIDE SEQUENCE [LARGE SCALE GENOMIC DNA]</scope>
    <source>
        <strain evidence="6">KSC_2009_1</strain>
    </source>
</reference>
<feature type="region of interest" description="Disordered" evidence="4">
    <location>
        <begin position="1"/>
        <end position="35"/>
    </location>
</feature>
<dbReference type="GO" id="GO:0090090">
    <property type="term" value="P:negative regulation of canonical Wnt signaling pathway"/>
    <property type="evidence" value="ECO:0007669"/>
    <property type="project" value="TreeGrafter"/>
</dbReference>
<organism evidence="6 7">
    <name type="scientific">Alligator mississippiensis</name>
    <name type="common">American alligator</name>
    <dbReference type="NCBI Taxonomy" id="8496"/>
    <lineage>
        <taxon>Eukaryota</taxon>
        <taxon>Metazoa</taxon>
        <taxon>Chordata</taxon>
        <taxon>Craniata</taxon>
        <taxon>Vertebrata</taxon>
        <taxon>Euteleostomi</taxon>
        <taxon>Archelosauria</taxon>
        <taxon>Archosauria</taxon>
        <taxon>Crocodylia</taxon>
        <taxon>Alligatoridae</taxon>
        <taxon>Alligatorinae</taxon>
        <taxon>Alligator</taxon>
    </lineage>
</organism>
<dbReference type="AlphaFoldDB" id="A0A151NZR5"/>
<proteinExistence type="predicted"/>
<accession>A0A151NZR5</accession>
<dbReference type="Gene3D" id="2.10.80.10">
    <property type="entry name" value="Lipase, subunit A"/>
    <property type="match status" value="1"/>
</dbReference>
<dbReference type="PANTHER" id="PTHR12113:SF11">
    <property type="entry name" value="DICKKOPF-RELATED PROTEIN 1"/>
    <property type="match status" value="1"/>
</dbReference>
<evidence type="ECO:0000256" key="3">
    <source>
        <dbReference type="ARBA" id="ARBA00022729"/>
    </source>
</evidence>
<feature type="compositionally biased region" description="Low complexity" evidence="4">
    <location>
        <begin position="20"/>
        <end position="29"/>
    </location>
</feature>
<keyword evidence="2" id="KW-0964">Secreted</keyword>
<dbReference type="Pfam" id="PF21481">
    <property type="entry name" value="DIKK1-2-4_C-subdom1"/>
    <property type="match status" value="1"/>
</dbReference>
<evidence type="ECO:0000256" key="2">
    <source>
        <dbReference type="ARBA" id="ARBA00022525"/>
    </source>
</evidence>
<dbReference type="GO" id="GO:0005615">
    <property type="term" value="C:extracellular space"/>
    <property type="evidence" value="ECO:0007669"/>
    <property type="project" value="TreeGrafter"/>
</dbReference>
<evidence type="ECO:0000313" key="6">
    <source>
        <dbReference type="EMBL" id="KYO42381.1"/>
    </source>
</evidence>
<comment type="subcellular location">
    <subcellularLocation>
        <location evidence="1">Secreted</location>
    </subcellularLocation>
</comment>
<feature type="domain" description="Dickkopf-related protein 1/2/4 C-terminal subdomain 1" evidence="5">
    <location>
        <begin position="49"/>
        <end position="76"/>
    </location>
</feature>
<dbReference type="GO" id="GO:0048019">
    <property type="term" value="F:receptor antagonist activity"/>
    <property type="evidence" value="ECO:0007669"/>
    <property type="project" value="TreeGrafter"/>
</dbReference>
<dbReference type="STRING" id="8496.A0A151NZR5"/>
<dbReference type="EMBL" id="AKHW03001467">
    <property type="protein sequence ID" value="KYO42381.1"/>
    <property type="molecule type" value="Genomic_DNA"/>
</dbReference>
<evidence type="ECO:0000256" key="4">
    <source>
        <dbReference type="SAM" id="MobiDB-lite"/>
    </source>
</evidence>
<gene>
    <name evidence="6" type="primary">DKK1</name>
    <name evidence="6" type="ORF">Y1Q_0022231</name>
</gene>
<comment type="caution">
    <text evidence="6">The sequence shown here is derived from an EMBL/GenBank/DDBJ whole genome shotgun (WGS) entry which is preliminary data.</text>
</comment>
<dbReference type="InterPro" id="IPR048500">
    <property type="entry name" value="DIKK1/2/4_C-subdom1"/>
</dbReference>
<dbReference type="InterPro" id="IPR039863">
    <property type="entry name" value="DKK1-4"/>
</dbReference>
<dbReference type="Proteomes" id="UP000050525">
    <property type="component" value="Unassembled WGS sequence"/>
</dbReference>
<dbReference type="PANTHER" id="PTHR12113">
    <property type="entry name" value="DICKKOPF3-LIKE 3"/>
    <property type="match status" value="1"/>
</dbReference>